<dbReference type="Proteomes" id="UP000199345">
    <property type="component" value="Unassembled WGS sequence"/>
</dbReference>
<dbReference type="OrthoDB" id="8578401at2"/>
<keyword evidence="10" id="KW-0969">Cilium</keyword>
<feature type="domain" description="Flagellar basal-body/hook protein C-terminal" evidence="7">
    <location>
        <begin position="375"/>
        <end position="420"/>
    </location>
</feature>
<dbReference type="Pfam" id="PF07559">
    <property type="entry name" value="FlgE_D2"/>
    <property type="match status" value="1"/>
</dbReference>
<dbReference type="PROSITE" id="PS00588">
    <property type="entry name" value="FLAGELLA_BB_ROD"/>
    <property type="match status" value="1"/>
</dbReference>
<dbReference type="Pfam" id="PF00460">
    <property type="entry name" value="Flg_bb_rod"/>
    <property type="match status" value="1"/>
</dbReference>
<gene>
    <name evidence="10" type="ORF">SAMN05216326_10256</name>
</gene>
<feature type="domain" description="Flagellar basal body rod protein N-terminal" evidence="6">
    <location>
        <begin position="3"/>
        <end position="33"/>
    </location>
</feature>
<feature type="domain" description="Flagellar hook protein FlgE D2" evidence="8">
    <location>
        <begin position="161"/>
        <end position="302"/>
    </location>
</feature>
<dbReference type="NCBIfam" id="NF004238">
    <property type="entry name" value="PRK05682.1-1"/>
    <property type="match status" value="1"/>
</dbReference>
<dbReference type="AlphaFoldDB" id="A0A1H9YL25"/>
<dbReference type="GO" id="GO:0005829">
    <property type="term" value="C:cytosol"/>
    <property type="evidence" value="ECO:0007669"/>
    <property type="project" value="TreeGrafter"/>
</dbReference>
<evidence type="ECO:0000259" key="9">
    <source>
        <dbReference type="Pfam" id="PF22692"/>
    </source>
</evidence>
<dbReference type="InterPro" id="IPR011491">
    <property type="entry name" value="FlgE_D2"/>
</dbReference>
<evidence type="ECO:0000256" key="5">
    <source>
        <dbReference type="RuleBase" id="RU362116"/>
    </source>
</evidence>
<sequence length="420" mass="43599">MGFQHGLSGLNVASKSLDVIGNNIANANTIGFKQGQAQFSDVYANALSGALKDKTGIGAKVADIAQEFTQGNITVTDNPLDIAINGNGFFRMNDNGATTYSRNGQFHVDANGYIVNNSNLNLTGYATDANGQVLTADPTNLRISTAALTPNTTTSFNTELNLDSRVAVPAPVPTFDATDPSTYNGTTSGTIYDSLGNSHIFSMYFQKNAANSWDMYATVDGQTTAAGVPVGVTLGGGASQALTFDTNGNLTAPAVPINVSVDLATINPALGATSPLDFSLDLTGTTQFGTAFGVNAISQDGFSSGTIAGFSIDEEGFINGNYTNGESRKLGQVVLANFTNPQGLIPIGDNQWVESKASGQPLVGAPGSGTMGVLQSSAIEESNVDLTAELVNMITTQRIYQANAKTIETQDAVLQTLVNL</sequence>
<dbReference type="InterPro" id="IPR037058">
    <property type="entry name" value="Falgellar_hook_FlgE_sf"/>
</dbReference>
<dbReference type="PANTHER" id="PTHR30435:SF1">
    <property type="entry name" value="FLAGELLAR HOOK PROTEIN FLGE"/>
    <property type="match status" value="1"/>
</dbReference>
<dbReference type="GO" id="GO:0071978">
    <property type="term" value="P:bacterial-type flagellum-dependent swarming motility"/>
    <property type="evidence" value="ECO:0007669"/>
    <property type="project" value="TreeGrafter"/>
</dbReference>
<dbReference type="SUPFAM" id="SSF117143">
    <property type="entry name" value="Flagellar hook protein flgE"/>
    <property type="match status" value="1"/>
</dbReference>
<evidence type="ECO:0000313" key="11">
    <source>
        <dbReference type="Proteomes" id="UP000199345"/>
    </source>
</evidence>
<dbReference type="GO" id="GO:0009424">
    <property type="term" value="C:bacterial-type flagellum hook"/>
    <property type="evidence" value="ECO:0007669"/>
    <property type="project" value="TreeGrafter"/>
</dbReference>
<dbReference type="GO" id="GO:0009425">
    <property type="term" value="C:bacterial-type flagellum basal body"/>
    <property type="evidence" value="ECO:0007669"/>
    <property type="project" value="UniProtKB-SubCell"/>
</dbReference>
<keyword evidence="10" id="KW-0966">Cell projection</keyword>
<dbReference type="PANTHER" id="PTHR30435">
    <property type="entry name" value="FLAGELLAR PROTEIN"/>
    <property type="match status" value="1"/>
</dbReference>
<dbReference type="EMBL" id="FOIA01000002">
    <property type="protein sequence ID" value="SES69781.1"/>
    <property type="molecule type" value="Genomic_DNA"/>
</dbReference>
<evidence type="ECO:0000259" key="6">
    <source>
        <dbReference type="Pfam" id="PF00460"/>
    </source>
</evidence>
<dbReference type="InterPro" id="IPR053967">
    <property type="entry name" value="LlgE_F_G-like_D1"/>
</dbReference>
<feature type="domain" description="Flagellar hook protein FlgE/F/G-like D1" evidence="9">
    <location>
        <begin position="83"/>
        <end position="124"/>
    </location>
</feature>
<dbReference type="InterPro" id="IPR001444">
    <property type="entry name" value="Flag_bb_rod_N"/>
</dbReference>
<comment type="function">
    <text evidence="5">A flexible structure which links the flagellar filament to the drive apparatus in the basal body.</text>
</comment>
<dbReference type="NCBIfam" id="TIGR03506">
    <property type="entry name" value="FlgEFG_subfam"/>
    <property type="match status" value="1"/>
</dbReference>
<dbReference type="Gene3D" id="2.60.98.20">
    <property type="entry name" value="Flagellar hook protein FlgE"/>
    <property type="match status" value="1"/>
</dbReference>
<evidence type="ECO:0000259" key="7">
    <source>
        <dbReference type="Pfam" id="PF06429"/>
    </source>
</evidence>
<evidence type="ECO:0000256" key="2">
    <source>
        <dbReference type="ARBA" id="ARBA00009677"/>
    </source>
</evidence>
<dbReference type="InterPro" id="IPR010930">
    <property type="entry name" value="Flg_bb/hook_C_dom"/>
</dbReference>
<evidence type="ECO:0000256" key="4">
    <source>
        <dbReference type="ARBA" id="ARBA00023143"/>
    </source>
</evidence>
<dbReference type="InterPro" id="IPR019776">
    <property type="entry name" value="Flagellar_basal_body_rod_CS"/>
</dbReference>
<reference evidence="11" key="1">
    <citation type="submission" date="2016-10" db="EMBL/GenBank/DDBJ databases">
        <authorList>
            <person name="Varghese N."/>
            <person name="Submissions S."/>
        </authorList>
    </citation>
    <scope>NUCLEOTIDE SEQUENCE [LARGE SCALE GENOMIC DNA]</scope>
    <source>
        <strain evidence="11">Nm71</strain>
    </source>
</reference>
<accession>A0A1H9YL25</accession>
<proteinExistence type="inferred from homology"/>
<comment type="similarity">
    <text evidence="2 5">Belongs to the flagella basal body rod proteins family.</text>
</comment>
<evidence type="ECO:0000313" key="10">
    <source>
        <dbReference type="EMBL" id="SES69781.1"/>
    </source>
</evidence>
<protein>
    <recommendedName>
        <fullName evidence="3 5">Flagellar hook protein FlgE</fullName>
    </recommendedName>
</protein>
<comment type="subcellular location">
    <subcellularLocation>
        <location evidence="1 5">Bacterial flagellum basal body</location>
    </subcellularLocation>
</comment>
<organism evidence="10 11">
    <name type="scientific">Nitrosomonas marina</name>
    <dbReference type="NCBI Taxonomy" id="917"/>
    <lineage>
        <taxon>Bacteria</taxon>
        <taxon>Pseudomonadati</taxon>
        <taxon>Pseudomonadota</taxon>
        <taxon>Betaproteobacteria</taxon>
        <taxon>Nitrosomonadales</taxon>
        <taxon>Nitrosomonadaceae</taxon>
        <taxon>Nitrosomonas</taxon>
    </lineage>
</organism>
<dbReference type="InterPro" id="IPR037925">
    <property type="entry name" value="FlgE/F/G-like"/>
</dbReference>
<keyword evidence="4 5" id="KW-0975">Bacterial flagellum</keyword>
<dbReference type="RefSeq" id="WP_090655461.1">
    <property type="nucleotide sequence ID" value="NZ_FOIA01000002.1"/>
</dbReference>
<keyword evidence="10" id="KW-0282">Flagellum</keyword>
<name>A0A1H9YL25_9PROT</name>
<keyword evidence="11" id="KW-1185">Reference proteome</keyword>
<dbReference type="Pfam" id="PF06429">
    <property type="entry name" value="Flg_bbr_C"/>
    <property type="match status" value="1"/>
</dbReference>
<evidence type="ECO:0000259" key="8">
    <source>
        <dbReference type="Pfam" id="PF07559"/>
    </source>
</evidence>
<evidence type="ECO:0000256" key="3">
    <source>
        <dbReference type="ARBA" id="ARBA00019015"/>
    </source>
</evidence>
<dbReference type="Pfam" id="PF22692">
    <property type="entry name" value="LlgE_F_G_D1"/>
    <property type="match status" value="1"/>
</dbReference>
<evidence type="ECO:0000256" key="1">
    <source>
        <dbReference type="ARBA" id="ARBA00004117"/>
    </source>
</evidence>
<dbReference type="InterPro" id="IPR020013">
    <property type="entry name" value="Flagellar_FlgE/F/G"/>
</dbReference>